<comment type="caution">
    <text evidence="2">The sequence shown here is derived from an EMBL/GenBank/DDBJ whole genome shotgun (WGS) entry which is preliminary data.</text>
</comment>
<feature type="region of interest" description="Disordered" evidence="1">
    <location>
        <begin position="200"/>
        <end position="234"/>
    </location>
</feature>
<accession>A0ABT1BMK3</accession>
<dbReference type="Proteomes" id="UP001204851">
    <property type="component" value="Unassembled WGS sequence"/>
</dbReference>
<evidence type="ECO:0000313" key="2">
    <source>
        <dbReference type="EMBL" id="MCO5977451.1"/>
    </source>
</evidence>
<feature type="compositionally biased region" description="Pro residues" evidence="1">
    <location>
        <begin position="131"/>
        <end position="147"/>
    </location>
</feature>
<evidence type="ECO:0000256" key="1">
    <source>
        <dbReference type="SAM" id="MobiDB-lite"/>
    </source>
</evidence>
<feature type="region of interest" description="Disordered" evidence="1">
    <location>
        <begin position="124"/>
        <end position="147"/>
    </location>
</feature>
<organism evidence="2 3">
    <name type="scientific">Ideonella oryzae</name>
    <dbReference type="NCBI Taxonomy" id="2937441"/>
    <lineage>
        <taxon>Bacteria</taxon>
        <taxon>Pseudomonadati</taxon>
        <taxon>Pseudomonadota</taxon>
        <taxon>Betaproteobacteria</taxon>
        <taxon>Burkholderiales</taxon>
        <taxon>Sphaerotilaceae</taxon>
        <taxon>Ideonella</taxon>
    </lineage>
</organism>
<sequence length="602" mass="65503">MASGNGDGVFRRMVKLVAHPARELISRPPEAASSQFADIEKAELKAMIERKRRNDFVRKRELDMLRRIRREGLNAEQAQALSASSRIDDSDVKATLLPGGPDRSVKAKIDAIERQMVGIAGSAGARMPKGVTPPPTLNTPLPPPSPPVRQLATPAPIPTHNDDATRPMVEWQETGLPRGGEQLPPGLPPGITVPVLHDTLPPPLEPAPARAASQATAPAMPSATPAPVLATSPISLGEGPDIEVSEISHDQELDEAVIAFANADFTLCERALRQLTGSHGIRHAHNDTWLVLFDFYRATGQQASFDTLTNDYVMQLQRSAPQWYSLPQLVAEATAVPARGQASEVQVAWVCPANLDVDGVGQLDSQTLQLPQPWALDWSRLAHLDADAAARLYRLMQGWARQSLQMRWLGTDQLFQVLQDAAPVGMRDADPAYWMTRMEALRLVNRPDQFDEVAIDYCVTYEVSPPSWENTRCAVRLDGAGASTQAAPLSVIGEAVTTLQELGEGEGSQSLTTLELSGQLSGDISALLGVLDSRLGEAKLIHISCALLIRVDFIAAGDLLNWVIAKRAEGRQIRFTEVHRLVALMFRAMGIIEHAPVQLRQV</sequence>
<reference evidence="2 3" key="1">
    <citation type="submission" date="2022-06" db="EMBL/GenBank/DDBJ databases">
        <title>Ideonella sp. NS12-5 Genome sequencing and assembly.</title>
        <authorList>
            <person name="Jung Y."/>
        </authorList>
    </citation>
    <scope>NUCLEOTIDE SEQUENCE [LARGE SCALE GENOMIC DNA]</scope>
    <source>
        <strain evidence="2 3">NS12-5</strain>
    </source>
</reference>
<protein>
    <submittedName>
        <fullName evidence="2">STAS domain-containing protein</fullName>
    </submittedName>
</protein>
<gene>
    <name evidence="2" type="ORF">M0L44_12085</name>
</gene>
<dbReference type="RefSeq" id="WP_252769949.1">
    <property type="nucleotide sequence ID" value="NZ_JAMXMC010000006.1"/>
</dbReference>
<proteinExistence type="predicted"/>
<evidence type="ECO:0000313" key="3">
    <source>
        <dbReference type="Proteomes" id="UP001204851"/>
    </source>
</evidence>
<name>A0ABT1BMK3_9BURK</name>
<keyword evidence="3" id="KW-1185">Reference proteome</keyword>
<feature type="compositionally biased region" description="Low complexity" evidence="1">
    <location>
        <begin position="207"/>
        <end position="227"/>
    </location>
</feature>
<dbReference type="EMBL" id="JAMXMC010000006">
    <property type="protein sequence ID" value="MCO5977451.1"/>
    <property type="molecule type" value="Genomic_DNA"/>
</dbReference>